<dbReference type="EMBL" id="MAYW01000096">
    <property type="protein sequence ID" value="ODS31753.1"/>
    <property type="molecule type" value="Genomic_DNA"/>
</dbReference>
<reference evidence="1 2" key="1">
    <citation type="submission" date="2016-07" db="EMBL/GenBank/DDBJ databases">
        <title>Draft genome of Scalindua rubra, obtained from a brine-seawater interface in the Red Sea, sheds light on salt adaptation in anammox bacteria.</title>
        <authorList>
            <person name="Speth D.R."/>
            <person name="Lagkouvardos I."/>
            <person name="Wang Y."/>
            <person name="Qian P.-Y."/>
            <person name="Dutilh B.E."/>
            <person name="Jetten M.S."/>
        </authorList>
    </citation>
    <scope>NUCLEOTIDE SEQUENCE [LARGE SCALE GENOMIC DNA]</scope>
    <source>
        <strain evidence="1">BSI-1</strain>
    </source>
</reference>
<dbReference type="AlphaFoldDB" id="A0A1E3X7Z5"/>
<evidence type="ECO:0000313" key="1">
    <source>
        <dbReference type="EMBL" id="ODS31753.1"/>
    </source>
</evidence>
<protein>
    <submittedName>
        <fullName evidence="1">Uncharacterized protein</fullName>
    </submittedName>
</protein>
<accession>A0A1E3X7Z5</accession>
<dbReference type="Proteomes" id="UP000094056">
    <property type="component" value="Unassembled WGS sequence"/>
</dbReference>
<feature type="non-terminal residue" evidence="1">
    <location>
        <position position="1"/>
    </location>
</feature>
<proteinExistence type="predicted"/>
<organism evidence="1 2">
    <name type="scientific">Candidatus Scalindua rubra</name>
    <dbReference type="NCBI Taxonomy" id="1872076"/>
    <lineage>
        <taxon>Bacteria</taxon>
        <taxon>Pseudomonadati</taxon>
        <taxon>Planctomycetota</taxon>
        <taxon>Candidatus Brocadiia</taxon>
        <taxon>Candidatus Brocadiales</taxon>
        <taxon>Candidatus Scalinduaceae</taxon>
        <taxon>Candidatus Scalindua</taxon>
    </lineage>
</organism>
<sequence>YLKFVATCVAATFRLRNLREIFTYPSDDEKRRLKPAATVIYNIKSLKLGSIIVLKTVFVVNPEYLTLKERFNLQAKQSVGQARLNDCPPE</sequence>
<comment type="caution">
    <text evidence="1">The sequence shown here is derived from an EMBL/GenBank/DDBJ whole genome shotgun (WGS) entry which is preliminary data.</text>
</comment>
<gene>
    <name evidence="1" type="ORF">SCARUB_03111</name>
</gene>
<name>A0A1E3X7Z5_9BACT</name>
<evidence type="ECO:0000313" key="2">
    <source>
        <dbReference type="Proteomes" id="UP000094056"/>
    </source>
</evidence>